<evidence type="ECO:0000256" key="1">
    <source>
        <dbReference type="SAM" id="MobiDB-lite"/>
    </source>
</evidence>
<evidence type="ECO:0000313" key="2">
    <source>
        <dbReference type="EMBL" id="RVT88341.1"/>
    </source>
</evidence>
<organism evidence="2 3">
    <name type="scientific">Inhella crocodyli</name>
    <dbReference type="NCBI Taxonomy" id="2499851"/>
    <lineage>
        <taxon>Bacteria</taxon>
        <taxon>Pseudomonadati</taxon>
        <taxon>Pseudomonadota</taxon>
        <taxon>Betaproteobacteria</taxon>
        <taxon>Burkholderiales</taxon>
        <taxon>Sphaerotilaceae</taxon>
        <taxon>Inhella</taxon>
    </lineage>
</organism>
<dbReference type="AlphaFoldDB" id="A0A3S2UKM0"/>
<name>A0A3S2UKM0_9BURK</name>
<accession>A0A3S2UKM0</accession>
<dbReference type="Proteomes" id="UP000288587">
    <property type="component" value="Unassembled WGS sequence"/>
</dbReference>
<sequence>MTNKSRHALATSAAQVAEPWPPSCDGSDDMPVAPKLDQPSGSQDLPTGWQKELTVLLERHSSLGANPDPHSMPEAELRGLYQYLARHNRGGG</sequence>
<protein>
    <submittedName>
        <fullName evidence="2">Uncharacterized protein</fullName>
    </submittedName>
</protein>
<reference evidence="2 3" key="1">
    <citation type="submission" date="2019-01" db="EMBL/GenBank/DDBJ databases">
        <authorList>
            <person name="Chen W.-M."/>
        </authorList>
    </citation>
    <scope>NUCLEOTIDE SEQUENCE [LARGE SCALE GENOMIC DNA]</scope>
    <source>
        <strain evidence="2 3">CCP-18</strain>
    </source>
</reference>
<keyword evidence="3" id="KW-1185">Reference proteome</keyword>
<dbReference type="RefSeq" id="WP_127681420.1">
    <property type="nucleotide sequence ID" value="NZ_SACM01000001.1"/>
</dbReference>
<proteinExistence type="predicted"/>
<gene>
    <name evidence="2" type="ORF">EOD73_04980</name>
</gene>
<dbReference type="EMBL" id="SACM01000001">
    <property type="protein sequence ID" value="RVT88341.1"/>
    <property type="molecule type" value="Genomic_DNA"/>
</dbReference>
<feature type="region of interest" description="Disordered" evidence="1">
    <location>
        <begin position="1"/>
        <end position="50"/>
    </location>
</feature>
<evidence type="ECO:0000313" key="3">
    <source>
        <dbReference type="Proteomes" id="UP000288587"/>
    </source>
</evidence>
<comment type="caution">
    <text evidence="2">The sequence shown here is derived from an EMBL/GenBank/DDBJ whole genome shotgun (WGS) entry which is preliminary data.</text>
</comment>